<evidence type="ECO:0000256" key="1">
    <source>
        <dbReference type="SAM" id="Phobius"/>
    </source>
</evidence>
<sequence length="211" mass="23171">MLKLKELWRQVVAGVFAALVFVAVYLGLGLVWWAALLAGFAVYAASLLLIERAPEDSEVYVFANITQSDINTAARQCQEAAEQLRKASKAKRLDADTATALGRMAQLVDDIGANYRVDARDLKYSRNFTNHYLPKILELVADYVALSERATSGASLERLHQVGGAIRGYLPNLQTIHDACLENDFEKLELETAVLGDVMKLAVPAAKETSQ</sequence>
<reference evidence="3" key="1">
    <citation type="submission" date="2023-07" db="EMBL/GenBank/DDBJ databases">
        <title>The carbon used by Thiothrix.</title>
        <authorList>
            <person name="Chen L."/>
        </authorList>
    </citation>
    <scope>NUCLEOTIDE SEQUENCE [LARGE SCALE GENOMIC DNA]</scope>
</reference>
<proteinExistence type="predicted"/>
<reference evidence="2 3" key="2">
    <citation type="submission" date="2024-01" db="EMBL/GenBank/DDBJ databases">
        <authorList>
            <person name="Xie X."/>
        </authorList>
    </citation>
    <scope>NUCLEOTIDE SEQUENCE [LARGE SCALE GENOMIC DNA]</scope>
    <source>
        <strain evidence="2">SCUT-1</strain>
    </source>
</reference>
<protein>
    <submittedName>
        <fullName evidence="2">5-bromo-4-chloroindolyl phosphate hydrolysis family protein</fullName>
    </submittedName>
</protein>
<name>A0ABU6CX75_9GAMM</name>
<keyword evidence="1" id="KW-0812">Transmembrane</keyword>
<evidence type="ECO:0000313" key="2">
    <source>
        <dbReference type="EMBL" id="MEB4591431.1"/>
    </source>
</evidence>
<keyword evidence="1" id="KW-0472">Membrane</keyword>
<organism evidence="2 3">
    <name type="scientific">Candidatus Thiothrix phosphatis</name>
    <dbReference type="NCBI Taxonomy" id="3112415"/>
    <lineage>
        <taxon>Bacteria</taxon>
        <taxon>Pseudomonadati</taxon>
        <taxon>Pseudomonadota</taxon>
        <taxon>Gammaproteobacteria</taxon>
        <taxon>Thiotrichales</taxon>
        <taxon>Thiotrichaceae</taxon>
        <taxon>Thiothrix</taxon>
    </lineage>
</organism>
<dbReference type="InterPro" id="IPR018770">
    <property type="entry name" value="ChloroindolylP_hydrolase"/>
</dbReference>
<accession>A0ABU6CX75</accession>
<evidence type="ECO:0000313" key="3">
    <source>
        <dbReference type="Proteomes" id="UP001308005"/>
    </source>
</evidence>
<keyword evidence="1" id="KW-1133">Transmembrane helix</keyword>
<dbReference type="RefSeq" id="WP_324695024.1">
    <property type="nucleotide sequence ID" value="NZ_JAYMYJ010000105.1"/>
</dbReference>
<feature type="transmembrane region" description="Helical" evidence="1">
    <location>
        <begin position="7"/>
        <end position="26"/>
    </location>
</feature>
<gene>
    <name evidence="2" type="ORF">VSS37_10610</name>
</gene>
<comment type="caution">
    <text evidence="2">The sequence shown here is derived from an EMBL/GenBank/DDBJ whole genome shotgun (WGS) entry which is preliminary data.</text>
</comment>
<dbReference type="Pfam" id="PF10112">
    <property type="entry name" value="Halogen_Hydrol"/>
    <property type="match status" value="1"/>
</dbReference>
<dbReference type="Proteomes" id="UP001308005">
    <property type="component" value="Unassembled WGS sequence"/>
</dbReference>
<dbReference type="EMBL" id="JAYMYJ010000105">
    <property type="protein sequence ID" value="MEB4591431.1"/>
    <property type="molecule type" value="Genomic_DNA"/>
</dbReference>
<keyword evidence="3" id="KW-1185">Reference proteome</keyword>